<dbReference type="InterPro" id="IPR005119">
    <property type="entry name" value="LysR_subst-bd"/>
</dbReference>
<dbReference type="GO" id="GO:0003677">
    <property type="term" value="F:DNA binding"/>
    <property type="evidence" value="ECO:0007669"/>
    <property type="project" value="UniProtKB-KW"/>
</dbReference>
<keyword evidence="7" id="KW-1185">Reference proteome</keyword>
<dbReference type="PANTHER" id="PTHR30579:SF7">
    <property type="entry name" value="HTH-TYPE TRANSCRIPTIONAL REGULATOR LRHA-RELATED"/>
    <property type="match status" value="1"/>
</dbReference>
<comment type="similarity">
    <text evidence="1">Belongs to the LysR transcriptional regulatory family.</text>
</comment>
<protein>
    <submittedName>
        <fullName evidence="6">LysR family transcriptional regulator</fullName>
    </submittedName>
</protein>
<dbReference type="InterPro" id="IPR036388">
    <property type="entry name" value="WH-like_DNA-bd_sf"/>
</dbReference>
<dbReference type="InterPro" id="IPR050176">
    <property type="entry name" value="LTTR"/>
</dbReference>
<evidence type="ECO:0000256" key="1">
    <source>
        <dbReference type="ARBA" id="ARBA00009437"/>
    </source>
</evidence>
<dbReference type="Proteomes" id="UP000761264">
    <property type="component" value="Unassembled WGS sequence"/>
</dbReference>
<dbReference type="EMBL" id="JAAQPH010000028">
    <property type="protein sequence ID" value="NIA71903.1"/>
    <property type="molecule type" value="Genomic_DNA"/>
</dbReference>
<dbReference type="AlphaFoldDB" id="A0A967F2N9"/>
<dbReference type="PANTHER" id="PTHR30579">
    <property type="entry name" value="TRANSCRIPTIONAL REGULATOR"/>
    <property type="match status" value="1"/>
</dbReference>
<dbReference type="PROSITE" id="PS50931">
    <property type="entry name" value="HTH_LYSR"/>
    <property type="match status" value="1"/>
</dbReference>
<dbReference type="FunFam" id="1.10.10.10:FF:000001">
    <property type="entry name" value="LysR family transcriptional regulator"/>
    <property type="match status" value="1"/>
</dbReference>
<organism evidence="6 7">
    <name type="scientific">Pelagibius litoralis</name>
    <dbReference type="NCBI Taxonomy" id="374515"/>
    <lineage>
        <taxon>Bacteria</taxon>
        <taxon>Pseudomonadati</taxon>
        <taxon>Pseudomonadota</taxon>
        <taxon>Alphaproteobacteria</taxon>
        <taxon>Rhodospirillales</taxon>
        <taxon>Rhodovibrionaceae</taxon>
        <taxon>Pelagibius</taxon>
    </lineage>
</organism>
<reference evidence="6" key="1">
    <citation type="submission" date="2020-03" db="EMBL/GenBank/DDBJ databases">
        <title>Genome of Pelagibius litoralis DSM 21314T.</title>
        <authorList>
            <person name="Wang G."/>
        </authorList>
    </citation>
    <scope>NUCLEOTIDE SEQUENCE</scope>
    <source>
        <strain evidence="6">DSM 21314</strain>
    </source>
</reference>
<proteinExistence type="inferred from homology"/>
<evidence type="ECO:0000256" key="2">
    <source>
        <dbReference type="ARBA" id="ARBA00023015"/>
    </source>
</evidence>
<dbReference type="Pfam" id="PF03466">
    <property type="entry name" value="LysR_substrate"/>
    <property type="match status" value="1"/>
</dbReference>
<dbReference type="InterPro" id="IPR000847">
    <property type="entry name" value="LysR_HTH_N"/>
</dbReference>
<evidence type="ECO:0000256" key="4">
    <source>
        <dbReference type="ARBA" id="ARBA00023163"/>
    </source>
</evidence>
<accession>A0A967F2N9</accession>
<feature type="domain" description="HTH lysR-type" evidence="5">
    <location>
        <begin position="5"/>
        <end position="62"/>
    </location>
</feature>
<dbReference type="RefSeq" id="WP_167230284.1">
    <property type="nucleotide sequence ID" value="NZ_JAAQPH010000028.1"/>
</dbReference>
<dbReference type="Gene3D" id="3.40.190.10">
    <property type="entry name" value="Periplasmic binding protein-like II"/>
    <property type="match status" value="2"/>
</dbReference>
<evidence type="ECO:0000259" key="5">
    <source>
        <dbReference type="PROSITE" id="PS50931"/>
    </source>
</evidence>
<dbReference type="PRINTS" id="PR00039">
    <property type="entry name" value="HTHLYSR"/>
</dbReference>
<evidence type="ECO:0000313" key="6">
    <source>
        <dbReference type="EMBL" id="NIA71903.1"/>
    </source>
</evidence>
<dbReference type="GO" id="GO:0003700">
    <property type="term" value="F:DNA-binding transcription factor activity"/>
    <property type="evidence" value="ECO:0007669"/>
    <property type="project" value="InterPro"/>
</dbReference>
<keyword evidence="3" id="KW-0238">DNA-binding</keyword>
<evidence type="ECO:0000313" key="7">
    <source>
        <dbReference type="Proteomes" id="UP000761264"/>
    </source>
</evidence>
<evidence type="ECO:0000256" key="3">
    <source>
        <dbReference type="ARBA" id="ARBA00023125"/>
    </source>
</evidence>
<dbReference type="SUPFAM" id="SSF46785">
    <property type="entry name" value="Winged helix' DNA-binding domain"/>
    <property type="match status" value="1"/>
</dbReference>
<dbReference type="Gene3D" id="1.10.10.10">
    <property type="entry name" value="Winged helix-like DNA-binding domain superfamily/Winged helix DNA-binding domain"/>
    <property type="match status" value="1"/>
</dbReference>
<keyword evidence="4" id="KW-0804">Transcription</keyword>
<gene>
    <name evidence="6" type="ORF">HBA54_25215</name>
</gene>
<dbReference type="InterPro" id="IPR036390">
    <property type="entry name" value="WH_DNA-bd_sf"/>
</dbReference>
<comment type="caution">
    <text evidence="6">The sequence shown here is derived from an EMBL/GenBank/DDBJ whole genome shotgun (WGS) entry which is preliminary data.</text>
</comment>
<sequence>MPPEIDLSLLRAFVAAADGGGFSQAARRLNRTQSALSMQIKRLESQLGQVLFERSERPPRLTLQGERLLGYAHDLLSLNDAAMQAFAEPEPGGHVRLAVMEDYACCFLPALLGRFLSAYPNVHVEVSTGLTAHLLNDLGKLHDIVVAMHPADVWREGRGAAATTLLRREQPRWAAAQRYAAASDRPLPLALYPQGCLFRQWAQAALDGAGRRWQMVLMSPSLETVAGAVAEGWAVSVFKESTFPVRLASLSSAEGFPDLPSADIVLHRSPKARGGPAALLADLIAETWSAPNLAQAAP</sequence>
<dbReference type="SUPFAM" id="SSF53850">
    <property type="entry name" value="Periplasmic binding protein-like II"/>
    <property type="match status" value="1"/>
</dbReference>
<dbReference type="Pfam" id="PF00126">
    <property type="entry name" value="HTH_1"/>
    <property type="match status" value="1"/>
</dbReference>
<keyword evidence="2" id="KW-0805">Transcription regulation</keyword>
<name>A0A967F2N9_9PROT</name>